<evidence type="ECO:0008006" key="4">
    <source>
        <dbReference type="Google" id="ProtNLM"/>
    </source>
</evidence>
<keyword evidence="3" id="KW-1185">Reference proteome</keyword>
<evidence type="ECO:0000256" key="1">
    <source>
        <dbReference type="SAM" id="SignalP"/>
    </source>
</evidence>
<protein>
    <recommendedName>
        <fullName evidence="4">DUF1134 domain-containing protein</fullName>
    </recommendedName>
</protein>
<feature type="chain" id="PRO_5005855393" description="DUF1134 domain-containing protein" evidence="1">
    <location>
        <begin position="22"/>
        <end position="151"/>
    </location>
</feature>
<reference evidence="2 3" key="1">
    <citation type="submission" date="2015-07" db="EMBL/GenBank/DDBJ databases">
        <title>Whole genome sequencing of Bosea vaviloviae isolated from cave pool.</title>
        <authorList>
            <person name="Tan N.E.H."/>
            <person name="Lee Y.P."/>
            <person name="Gan H.M."/>
            <person name="Barton H."/>
            <person name="Savka M.A."/>
        </authorList>
    </citation>
    <scope>NUCLEOTIDE SEQUENCE [LARGE SCALE GENOMIC DNA]</scope>
    <source>
        <strain evidence="2 3">SD260</strain>
    </source>
</reference>
<feature type="signal peptide" evidence="1">
    <location>
        <begin position="1"/>
        <end position="21"/>
    </location>
</feature>
<dbReference type="OrthoDB" id="7068882at2"/>
<accession>A0A0N0M8M0</accession>
<dbReference type="Proteomes" id="UP000037822">
    <property type="component" value="Unassembled WGS sequence"/>
</dbReference>
<sequence>MTFFRSTLAAMASLVALLMLAAPASSQQRNLGPPTGSVRIQQLQVAFIGSGAIGGGTLKFGGRSYGITVGGLGVGGIGASKLTATGTVYGLTQVEDFAGAYVQLREGWAVGEQGRGRLWLRNTKGVTIRVATRRQGLQFSLGADGVLIGFK</sequence>
<keyword evidence="1" id="KW-0732">Signal</keyword>
<evidence type="ECO:0000313" key="2">
    <source>
        <dbReference type="EMBL" id="KPH76431.1"/>
    </source>
</evidence>
<comment type="caution">
    <text evidence="2">The sequence shown here is derived from an EMBL/GenBank/DDBJ whole genome shotgun (WGS) entry which is preliminary data.</text>
</comment>
<organism evidence="2 3">
    <name type="scientific">Bosea vaviloviae</name>
    <dbReference type="NCBI Taxonomy" id="1526658"/>
    <lineage>
        <taxon>Bacteria</taxon>
        <taxon>Pseudomonadati</taxon>
        <taxon>Pseudomonadota</taxon>
        <taxon>Alphaproteobacteria</taxon>
        <taxon>Hyphomicrobiales</taxon>
        <taxon>Boseaceae</taxon>
        <taxon>Bosea</taxon>
    </lineage>
</organism>
<gene>
    <name evidence="2" type="ORF">AE618_23280</name>
</gene>
<dbReference type="PATRIC" id="fig|1526658.3.peg.4156"/>
<dbReference type="AlphaFoldDB" id="A0A0N0M8M0"/>
<name>A0A0N0M8M0_9HYPH</name>
<proteinExistence type="predicted"/>
<dbReference type="EMBL" id="LGSZ01000068">
    <property type="protein sequence ID" value="KPH76431.1"/>
    <property type="molecule type" value="Genomic_DNA"/>
</dbReference>
<evidence type="ECO:0000313" key="3">
    <source>
        <dbReference type="Proteomes" id="UP000037822"/>
    </source>
</evidence>
<dbReference type="RefSeq" id="WP_054211450.1">
    <property type="nucleotide sequence ID" value="NZ_LGSZ01000068.1"/>
</dbReference>